<evidence type="ECO:0000313" key="1">
    <source>
        <dbReference type="EMBL" id="KAG7333993.1"/>
    </source>
</evidence>
<dbReference type="EMBL" id="JAHKSW010000003">
    <property type="protein sequence ID" value="KAG7333993.1"/>
    <property type="molecule type" value="Genomic_DNA"/>
</dbReference>
<accession>A0A9D3SWR5</accession>
<sequence>MKRCCGEQKTARVSFSPGSQRASSPVMICATPFPHGSGELCGYRKAGSFGMRMKVKACRRQHRRPGTPGCNLSCRPPVTRRIAPFICG</sequence>
<protein>
    <submittedName>
        <fullName evidence="1">Uncharacterized protein</fullName>
    </submittedName>
</protein>
<gene>
    <name evidence="1" type="ORF">KOW79_002400</name>
</gene>
<comment type="caution">
    <text evidence="1">The sequence shown here is derived from an EMBL/GenBank/DDBJ whole genome shotgun (WGS) entry which is preliminary data.</text>
</comment>
<organism evidence="1 2">
    <name type="scientific">Hemibagrus wyckioides</name>
    <dbReference type="NCBI Taxonomy" id="337641"/>
    <lineage>
        <taxon>Eukaryota</taxon>
        <taxon>Metazoa</taxon>
        <taxon>Chordata</taxon>
        <taxon>Craniata</taxon>
        <taxon>Vertebrata</taxon>
        <taxon>Euteleostomi</taxon>
        <taxon>Actinopterygii</taxon>
        <taxon>Neopterygii</taxon>
        <taxon>Teleostei</taxon>
        <taxon>Ostariophysi</taxon>
        <taxon>Siluriformes</taxon>
        <taxon>Bagridae</taxon>
        <taxon>Hemibagrus</taxon>
    </lineage>
</organism>
<dbReference type="AlphaFoldDB" id="A0A9D3SWR5"/>
<evidence type="ECO:0000313" key="2">
    <source>
        <dbReference type="Proteomes" id="UP000824219"/>
    </source>
</evidence>
<proteinExistence type="predicted"/>
<name>A0A9D3SWR5_9TELE</name>
<dbReference type="Proteomes" id="UP000824219">
    <property type="component" value="Linkage Group LG03"/>
</dbReference>
<keyword evidence="2" id="KW-1185">Reference proteome</keyword>
<reference evidence="1 2" key="1">
    <citation type="submission" date="2021-06" db="EMBL/GenBank/DDBJ databases">
        <title>Chromosome-level genome assembly of the red-tail catfish (Hemibagrus wyckioides).</title>
        <authorList>
            <person name="Shao F."/>
        </authorList>
    </citation>
    <scope>NUCLEOTIDE SEQUENCE [LARGE SCALE GENOMIC DNA]</scope>
    <source>
        <strain evidence="1">EC202008001</strain>
        <tissue evidence="1">Blood</tissue>
    </source>
</reference>